<dbReference type="NCBIfam" id="TIGR03923">
    <property type="entry name" value="T7SS_EccE"/>
    <property type="match status" value="1"/>
</dbReference>
<evidence type="ECO:0000256" key="1">
    <source>
        <dbReference type="ARBA" id="ARBA00004236"/>
    </source>
</evidence>
<protein>
    <submittedName>
        <fullName evidence="9">Type VII secretion protein EccE</fullName>
    </submittedName>
</protein>
<evidence type="ECO:0000256" key="3">
    <source>
        <dbReference type="ARBA" id="ARBA00022475"/>
    </source>
</evidence>
<evidence type="ECO:0000256" key="4">
    <source>
        <dbReference type="ARBA" id="ARBA00022692"/>
    </source>
</evidence>
<evidence type="ECO:0000313" key="9">
    <source>
        <dbReference type="EMBL" id="NKZ15011.1"/>
    </source>
</evidence>
<evidence type="ECO:0000313" key="10">
    <source>
        <dbReference type="Proteomes" id="UP000518188"/>
    </source>
</evidence>
<reference evidence="9 10" key="1">
    <citation type="submission" date="2020-04" db="EMBL/GenBank/DDBJ databases">
        <title>MicrobeNet Type strains.</title>
        <authorList>
            <person name="Nicholson A.C."/>
        </authorList>
    </citation>
    <scope>NUCLEOTIDE SEQUENCE [LARGE SCALE GENOMIC DNA]</scope>
    <source>
        <strain evidence="9 10">ATCC 700731</strain>
    </source>
</reference>
<keyword evidence="3" id="KW-1003">Cell membrane</keyword>
<keyword evidence="6 7" id="KW-0472">Membrane</keyword>
<sequence length="650" mass="69348">MKRSPVSLHVSLGSVLAAEIVTAAVTFATVATNLLPLWAGLAIGAVLGLLLCVVRFGDAVPWKWLLRAWRFARARAPRQLVVGGVTPGEETVVLPDGSERTVASRALAEAVREVLDGGQWRQAYEGAGLSFPAVGVAPGPAESTSVDFGDVGQFTDHQVIALGDGKVFSADGDVVEMSDVDTASSQFLGWFHPPAPGVPIDVQDRDGVVGVLIDGTTLITMISVWGRAHMPTRLRPQGADTPNLVPIQVICNEMQRYGLGVDVDVISDGSRTSGDSYAAQYDKSIGARSAAGQRTNTLVIRMDIDDPQSVEGLVWRSTTAAAIVAATRRIAVAVERSGCRVKILDAQGIQQAALDTVGGVPAGTAPIECGWAELRQPGRGYLSSFYYSAEDVVAEKLDEVWSFVADAARPITRTTLVLALRRIDGLVHASAMVRVTSTQPLPTAPTPYLNRATGWQWEALQATIPGAARLAGLPSTPVTTDLDRAIVVGPSGIPIGGVGRDSLLLMPLSDPAAPTQITVYTDNDFSVRQLIRRAAAAGDRVAVYDPAGRWTMTAASSHIWSTPDPSAQPPWPPTLVVHNGQGNPYPGAWSSMVVSGPRSSLRDRRGAHPDRGRRADIEIEIKPDHVRVRTQRFESMLTPVAFRNEQTYLN</sequence>
<evidence type="ECO:0000259" key="8">
    <source>
        <dbReference type="Pfam" id="PF11203"/>
    </source>
</evidence>
<comment type="caution">
    <text evidence="9">The sequence shown here is derived from an EMBL/GenBank/DDBJ whole genome shotgun (WGS) entry which is preliminary data.</text>
</comment>
<dbReference type="AlphaFoldDB" id="A0A7X6MV50"/>
<feature type="domain" description="Type VII secretion system protein EccE" evidence="8">
    <location>
        <begin position="290"/>
        <end position="378"/>
    </location>
</feature>
<comment type="subcellular location">
    <subcellularLocation>
        <location evidence="1">Cell membrane</location>
    </subcellularLocation>
</comment>
<name>A0A7X6MV50_9MYCO</name>
<keyword evidence="5 7" id="KW-1133">Transmembrane helix</keyword>
<feature type="transmembrane region" description="Helical" evidence="7">
    <location>
        <begin position="12"/>
        <end position="31"/>
    </location>
</feature>
<dbReference type="InterPro" id="IPR021368">
    <property type="entry name" value="T7SS_EccE"/>
</dbReference>
<proteinExistence type="inferred from homology"/>
<dbReference type="EMBL" id="JAAXPJ010000015">
    <property type="protein sequence ID" value="NKZ15011.1"/>
    <property type="molecule type" value="Genomic_DNA"/>
</dbReference>
<gene>
    <name evidence="9" type="primary">eccE</name>
    <name evidence="9" type="ORF">HGA11_28975</name>
</gene>
<evidence type="ECO:0000256" key="2">
    <source>
        <dbReference type="ARBA" id="ARBA00007759"/>
    </source>
</evidence>
<dbReference type="Proteomes" id="UP000518188">
    <property type="component" value="Unassembled WGS sequence"/>
</dbReference>
<dbReference type="InterPro" id="IPR050051">
    <property type="entry name" value="EccE_dom"/>
</dbReference>
<feature type="transmembrane region" description="Helical" evidence="7">
    <location>
        <begin position="37"/>
        <end position="57"/>
    </location>
</feature>
<organism evidence="9 10">
    <name type="scientific">Mycolicibacterium septicum DSM 44393</name>
    <dbReference type="NCBI Taxonomy" id="1341646"/>
    <lineage>
        <taxon>Bacteria</taxon>
        <taxon>Bacillati</taxon>
        <taxon>Actinomycetota</taxon>
        <taxon>Actinomycetes</taxon>
        <taxon>Mycobacteriales</taxon>
        <taxon>Mycobacteriaceae</taxon>
        <taxon>Mycolicibacterium</taxon>
    </lineage>
</organism>
<dbReference type="RefSeq" id="WP_044524544.1">
    <property type="nucleotide sequence ID" value="NZ_HG322954.1"/>
</dbReference>
<dbReference type="GO" id="GO:0005886">
    <property type="term" value="C:plasma membrane"/>
    <property type="evidence" value="ECO:0007669"/>
    <property type="project" value="UniProtKB-SubCell"/>
</dbReference>
<evidence type="ECO:0000256" key="5">
    <source>
        <dbReference type="ARBA" id="ARBA00022989"/>
    </source>
</evidence>
<evidence type="ECO:0000256" key="6">
    <source>
        <dbReference type="ARBA" id="ARBA00023136"/>
    </source>
</evidence>
<evidence type="ECO:0000256" key="7">
    <source>
        <dbReference type="SAM" id="Phobius"/>
    </source>
</evidence>
<comment type="similarity">
    <text evidence="2">Belongs to the EccE family.</text>
</comment>
<keyword evidence="4 7" id="KW-0812">Transmembrane</keyword>
<dbReference type="Pfam" id="PF11203">
    <property type="entry name" value="EccE"/>
    <property type="match status" value="1"/>
</dbReference>
<accession>A0A7X6MV50</accession>